<sequence length="158" mass="15767">MRITALKISAVALAVALPAVAAFALGSPGAPAPAAAPAATVKMLNRGAAGMMVFESAIVRIKPGQSVTFTPNDMGHNVETIPGMLPAGAQPFKGALSKPLTVTFTKPGVYGFKCAPHLSMGMVGVVIVGNPANLAQAKAVSLPGKAKPVMAGLLAGVR</sequence>
<dbReference type="PRINTS" id="PR00155">
    <property type="entry name" value="AMICYANIN"/>
</dbReference>
<feature type="signal peptide" evidence="10">
    <location>
        <begin position="1"/>
        <end position="21"/>
    </location>
</feature>
<dbReference type="Proteomes" id="UP000229081">
    <property type="component" value="Chromosome"/>
</dbReference>
<dbReference type="PRINTS" id="PR00156">
    <property type="entry name" value="COPPERBLUE"/>
</dbReference>
<protein>
    <recommendedName>
        <fullName evidence="2 8">Pseudoazurin</fullName>
    </recommendedName>
</protein>
<dbReference type="EMBL" id="CP024923">
    <property type="protein sequence ID" value="ATY33544.1"/>
    <property type="molecule type" value="Genomic_DNA"/>
</dbReference>
<comment type="cofactor">
    <cofactor evidence="9">
        <name>Cu cation</name>
        <dbReference type="ChEBI" id="CHEBI:23378"/>
    </cofactor>
    <text evidence="9">Binds 1 copper ion per subunit.</text>
</comment>
<comment type="subcellular location">
    <subcellularLocation>
        <location evidence="1">Periplasm</location>
    </subcellularLocation>
</comment>
<feature type="binding site" evidence="9">
    <location>
        <position position="76"/>
    </location>
    <ligand>
        <name>Cu cation</name>
        <dbReference type="ChEBI" id="CHEBI:23378"/>
    </ligand>
</feature>
<feature type="chain" id="PRO_5014849481" description="Pseudoazurin" evidence="10">
    <location>
        <begin position="22"/>
        <end position="158"/>
    </location>
</feature>
<keyword evidence="7 9" id="KW-0186">Copper</keyword>
<dbReference type="InterPro" id="IPR012745">
    <property type="entry name" value="Pseudoazurin"/>
</dbReference>
<feature type="binding site" evidence="9">
    <location>
        <position position="122"/>
    </location>
    <ligand>
        <name>Cu cation</name>
        <dbReference type="ChEBI" id="CHEBI:23378"/>
    </ligand>
</feature>
<dbReference type="GO" id="GO:0005507">
    <property type="term" value="F:copper ion binding"/>
    <property type="evidence" value="ECO:0007669"/>
    <property type="project" value="UniProtKB-UniRule"/>
</dbReference>
<accession>A0A2K8MKK9</accession>
<dbReference type="InterPro" id="IPR000923">
    <property type="entry name" value="BlueCu_1"/>
</dbReference>
<feature type="binding site" evidence="9">
    <location>
        <position position="114"/>
    </location>
    <ligand>
        <name>Cu cation</name>
        <dbReference type="ChEBI" id="CHEBI:23378"/>
    </ligand>
</feature>
<evidence type="ECO:0000256" key="8">
    <source>
        <dbReference type="NCBIfam" id="TIGR02375"/>
    </source>
</evidence>
<evidence type="ECO:0000256" key="5">
    <source>
        <dbReference type="ARBA" id="ARBA00022764"/>
    </source>
</evidence>
<evidence type="ECO:0000256" key="7">
    <source>
        <dbReference type="ARBA" id="ARBA00023008"/>
    </source>
</evidence>
<organism evidence="12 13">
    <name type="scientific">Sphingomonas psychrotolerans</name>
    <dbReference type="NCBI Taxonomy" id="1327635"/>
    <lineage>
        <taxon>Bacteria</taxon>
        <taxon>Pseudomonadati</taxon>
        <taxon>Pseudomonadota</taxon>
        <taxon>Alphaproteobacteria</taxon>
        <taxon>Sphingomonadales</taxon>
        <taxon>Sphingomonadaceae</taxon>
        <taxon>Sphingomonas</taxon>
    </lineage>
</organism>
<dbReference type="Gene3D" id="2.60.40.420">
    <property type="entry name" value="Cupredoxins - blue copper proteins"/>
    <property type="match status" value="1"/>
</dbReference>
<dbReference type="PROSITE" id="PS00196">
    <property type="entry name" value="COPPER_BLUE"/>
    <property type="match status" value="1"/>
</dbReference>
<keyword evidence="3" id="KW-0813">Transport</keyword>
<evidence type="ECO:0000259" key="11">
    <source>
        <dbReference type="Pfam" id="PF00127"/>
    </source>
</evidence>
<dbReference type="AlphaFoldDB" id="A0A2K8MKK9"/>
<dbReference type="GO" id="GO:0042597">
    <property type="term" value="C:periplasmic space"/>
    <property type="evidence" value="ECO:0007669"/>
    <property type="project" value="UniProtKB-SubCell"/>
</dbReference>
<reference evidence="12 13" key="1">
    <citation type="submission" date="2017-11" db="EMBL/GenBank/DDBJ databases">
        <title>Complete genome sequence of Sphingomonas sp. Strain Cra20, a psychrotolerant potential plant growth promoting rhizobacteria.</title>
        <authorList>
            <person name="Luo Y."/>
        </authorList>
    </citation>
    <scope>NUCLEOTIDE SEQUENCE [LARGE SCALE GENOMIC DNA]</scope>
    <source>
        <strain evidence="12 13">Cra20</strain>
    </source>
</reference>
<dbReference type="OrthoDB" id="7510199at2"/>
<dbReference type="RefSeq" id="WP_100283343.1">
    <property type="nucleotide sequence ID" value="NZ_CP024923.1"/>
</dbReference>
<dbReference type="InterPro" id="IPR028871">
    <property type="entry name" value="BlueCu_1_BS"/>
</dbReference>
<proteinExistence type="predicted"/>
<dbReference type="InterPro" id="IPR002386">
    <property type="entry name" value="Amicyanin/Pseudoazurin"/>
</dbReference>
<dbReference type="CDD" id="cd04218">
    <property type="entry name" value="Pseudoazurin"/>
    <property type="match status" value="1"/>
</dbReference>
<keyword evidence="10" id="KW-0732">Signal</keyword>
<dbReference type="InterPro" id="IPR001235">
    <property type="entry name" value="Copper_blue_Plastocyanin"/>
</dbReference>
<gene>
    <name evidence="12" type="ORF">CVN68_17555</name>
</gene>
<feature type="binding site" evidence="9">
    <location>
        <position position="117"/>
    </location>
    <ligand>
        <name>Cu cation</name>
        <dbReference type="ChEBI" id="CHEBI:23378"/>
    </ligand>
</feature>
<dbReference type="KEGG" id="sphc:CVN68_17555"/>
<dbReference type="NCBIfam" id="TIGR02375">
    <property type="entry name" value="pseudoazurin"/>
    <property type="match status" value="1"/>
</dbReference>
<evidence type="ECO:0000256" key="4">
    <source>
        <dbReference type="ARBA" id="ARBA00022723"/>
    </source>
</evidence>
<evidence type="ECO:0000256" key="3">
    <source>
        <dbReference type="ARBA" id="ARBA00022448"/>
    </source>
</evidence>
<evidence type="ECO:0000256" key="10">
    <source>
        <dbReference type="SAM" id="SignalP"/>
    </source>
</evidence>
<evidence type="ECO:0000256" key="1">
    <source>
        <dbReference type="ARBA" id="ARBA00004418"/>
    </source>
</evidence>
<keyword evidence="5" id="KW-0574">Periplasm</keyword>
<evidence type="ECO:0000256" key="6">
    <source>
        <dbReference type="ARBA" id="ARBA00022982"/>
    </source>
</evidence>
<keyword evidence="13" id="KW-1185">Reference proteome</keyword>
<dbReference type="InterPro" id="IPR008972">
    <property type="entry name" value="Cupredoxin"/>
</dbReference>
<evidence type="ECO:0000313" key="13">
    <source>
        <dbReference type="Proteomes" id="UP000229081"/>
    </source>
</evidence>
<evidence type="ECO:0000256" key="2">
    <source>
        <dbReference type="ARBA" id="ARBA00016984"/>
    </source>
</evidence>
<name>A0A2K8MKK9_9SPHN</name>
<keyword evidence="6" id="KW-0249">Electron transport</keyword>
<dbReference type="Pfam" id="PF00127">
    <property type="entry name" value="Copper-bind"/>
    <property type="match status" value="1"/>
</dbReference>
<evidence type="ECO:0000256" key="9">
    <source>
        <dbReference type="PIRSR" id="PIRSR602386-1"/>
    </source>
</evidence>
<keyword evidence="4 9" id="KW-0479">Metal-binding</keyword>
<dbReference type="SUPFAM" id="SSF49503">
    <property type="entry name" value="Cupredoxins"/>
    <property type="match status" value="1"/>
</dbReference>
<feature type="domain" description="Blue (type 1) copper" evidence="11">
    <location>
        <begin position="42"/>
        <end position="128"/>
    </location>
</feature>
<dbReference type="GO" id="GO:0009055">
    <property type="term" value="F:electron transfer activity"/>
    <property type="evidence" value="ECO:0007669"/>
    <property type="project" value="InterPro"/>
</dbReference>
<evidence type="ECO:0000313" key="12">
    <source>
        <dbReference type="EMBL" id="ATY33544.1"/>
    </source>
</evidence>